<feature type="compositionally biased region" description="Acidic residues" evidence="1">
    <location>
        <begin position="299"/>
        <end position="310"/>
    </location>
</feature>
<comment type="caution">
    <text evidence="2">The sequence shown here is derived from an EMBL/GenBank/DDBJ whole genome shotgun (WGS) entry which is preliminary data.</text>
</comment>
<feature type="compositionally biased region" description="Basic and acidic residues" evidence="1">
    <location>
        <begin position="311"/>
        <end position="323"/>
    </location>
</feature>
<accession>A0A448XAU6</accession>
<evidence type="ECO:0000313" key="3">
    <source>
        <dbReference type="Proteomes" id="UP000784294"/>
    </source>
</evidence>
<sequence length="356" mass="40063">MALEQLVTNKIPSPKQLTSLTRSFAALRKSIGIDAKNRRAVSASFLPKASVQLSQLPSPLQTASQAQKLKMHSTILSKTETPKVVWTPSNPANTEAQRRSWITSNDSFKDPINENTNHSSSLGWSRKDSTCVRWSVRQAPTSTRAGSLAETNIPYDQSGGDRKIEFSQIDHCKSSAQKPLVRRFSYLNGKRRSSQMDRHNKTFFVWPTPIPVRMKEPELPTLCPREVRRRAGLARLIQSGECLSGRIRFFCGQLDGMGQHLRVASEEEEIGWRVIARIGVAASQGKKMNFLSKEEDLEAEVESLTEDETDNEKGIEKEKKSDENQWDLQMLDQMFNEIKMSAACSIDGTNSYLSQD</sequence>
<keyword evidence="3" id="KW-1185">Reference proteome</keyword>
<gene>
    <name evidence="2" type="ORF">PXEA_LOCUS25965</name>
</gene>
<dbReference type="EMBL" id="CAAALY010244293">
    <property type="protein sequence ID" value="VEL32525.1"/>
    <property type="molecule type" value="Genomic_DNA"/>
</dbReference>
<reference evidence="2" key="1">
    <citation type="submission" date="2018-11" db="EMBL/GenBank/DDBJ databases">
        <authorList>
            <consortium name="Pathogen Informatics"/>
        </authorList>
    </citation>
    <scope>NUCLEOTIDE SEQUENCE</scope>
</reference>
<feature type="region of interest" description="Disordered" evidence="1">
    <location>
        <begin position="299"/>
        <end position="326"/>
    </location>
</feature>
<proteinExistence type="predicted"/>
<evidence type="ECO:0000313" key="2">
    <source>
        <dbReference type="EMBL" id="VEL32525.1"/>
    </source>
</evidence>
<dbReference type="AlphaFoldDB" id="A0A448XAU6"/>
<organism evidence="2 3">
    <name type="scientific">Protopolystoma xenopodis</name>
    <dbReference type="NCBI Taxonomy" id="117903"/>
    <lineage>
        <taxon>Eukaryota</taxon>
        <taxon>Metazoa</taxon>
        <taxon>Spiralia</taxon>
        <taxon>Lophotrochozoa</taxon>
        <taxon>Platyhelminthes</taxon>
        <taxon>Monogenea</taxon>
        <taxon>Polyopisthocotylea</taxon>
        <taxon>Polystomatidea</taxon>
        <taxon>Polystomatidae</taxon>
        <taxon>Protopolystoma</taxon>
    </lineage>
</organism>
<protein>
    <submittedName>
        <fullName evidence="2">Uncharacterized protein</fullName>
    </submittedName>
</protein>
<name>A0A448XAU6_9PLAT</name>
<feature type="region of interest" description="Disordered" evidence="1">
    <location>
        <begin position="105"/>
        <end position="125"/>
    </location>
</feature>
<evidence type="ECO:0000256" key="1">
    <source>
        <dbReference type="SAM" id="MobiDB-lite"/>
    </source>
</evidence>
<dbReference type="Proteomes" id="UP000784294">
    <property type="component" value="Unassembled WGS sequence"/>
</dbReference>
<feature type="compositionally biased region" description="Polar residues" evidence="1">
    <location>
        <begin position="113"/>
        <end position="123"/>
    </location>
</feature>